<feature type="transmembrane region" description="Helical" evidence="5">
    <location>
        <begin position="76"/>
        <end position="101"/>
    </location>
</feature>
<organism evidence="6 7">
    <name type="scientific">Araneus ventricosus</name>
    <name type="common">Orbweaver spider</name>
    <name type="synonym">Epeira ventricosa</name>
    <dbReference type="NCBI Taxonomy" id="182803"/>
    <lineage>
        <taxon>Eukaryota</taxon>
        <taxon>Metazoa</taxon>
        <taxon>Ecdysozoa</taxon>
        <taxon>Arthropoda</taxon>
        <taxon>Chelicerata</taxon>
        <taxon>Arachnida</taxon>
        <taxon>Araneae</taxon>
        <taxon>Araneomorphae</taxon>
        <taxon>Entelegynae</taxon>
        <taxon>Araneoidea</taxon>
        <taxon>Araneidae</taxon>
        <taxon>Araneus</taxon>
    </lineage>
</organism>
<dbReference type="EMBL" id="BGPR01000822">
    <property type="protein sequence ID" value="GBM36829.1"/>
    <property type="molecule type" value="Genomic_DNA"/>
</dbReference>
<keyword evidence="2 5" id="KW-0812">Transmembrane</keyword>
<keyword evidence="7" id="KW-1185">Reference proteome</keyword>
<accession>A0A4Y2F909</accession>
<name>A0A4Y2F909_ARAVE</name>
<dbReference type="AlphaFoldDB" id="A0A4Y2F909"/>
<dbReference type="PANTHER" id="PTHR19282">
    <property type="entry name" value="TETRASPANIN"/>
    <property type="match status" value="1"/>
</dbReference>
<evidence type="ECO:0000256" key="5">
    <source>
        <dbReference type="SAM" id="Phobius"/>
    </source>
</evidence>
<evidence type="ECO:0000313" key="7">
    <source>
        <dbReference type="Proteomes" id="UP000499080"/>
    </source>
</evidence>
<protein>
    <recommendedName>
        <fullName evidence="8">Tetraspanin</fullName>
    </recommendedName>
</protein>
<dbReference type="Proteomes" id="UP000499080">
    <property type="component" value="Unassembled WGS sequence"/>
</dbReference>
<dbReference type="InterPro" id="IPR018499">
    <property type="entry name" value="Tetraspanin/Peripherin"/>
</dbReference>
<gene>
    <name evidence="6" type="ORF">AVEN_82822_1</name>
</gene>
<evidence type="ECO:0000256" key="4">
    <source>
        <dbReference type="ARBA" id="ARBA00023136"/>
    </source>
</evidence>
<comment type="caution">
    <text evidence="6">The sequence shown here is derived from an EMBL/GenBank/DDBJ whole genome shotgun (WGS) entry which is preliminary data.</text>
</comment>
<evidence type="ECO:0000256" key="3">
    <source>
        <dbReference type="ARBA" id="ARBA00022989"/>
    </source>
</evidence>
<proteinExistence type="predicted"/>
<evidence type="ECO:0000256" key="1">
    <source>
        <dbReference type="ARBA" id="ARBA00004141"/>
    </source>
</evidence>
<dbReference type="InterPro" id="IPR008952">
    <property type="entry name" value="Tetraspanin_EC2_sf"/>
</dbReference>
<keyword evidence="4 5" id="KW-0472">Membrane</keyword>
<reference evidence="6 7" key="1">
    <citation type="journal article" date="2019" name="Sci. Rep.">
        <title>Orb-weaving spider Araneus ventricosus genome elucidates the spidroin gene catalogue.</title>
        <authorList>
            <person name="Kono N."/>
            <person name="Nakamura H."/>
            <person name="Ohtoshi R."/>
            <person name="Moran D.A.P."/>
            <person name="Shinohara A."/>
            <person name="Yoshida Y."/>
            <person name="Fujiwara M."/>
            <person name="Mori M."/>
            <person name="Tomita M."/>
            <person name="Arakawa K."/>
        </authorList>
    </citation>
    <scope>NUCLEOTIDE SEQUENCE [LARGE SCALE GENOMIC DNA]</scope>
</reference>
<feature type="transmembrane region" description="Helical" evidence="5">
    <location>
        <begin position="121"/>
        <end position="141"/>
    </location>
</feature>
<feature type="transmembrane region" description="Helical" evidence="5">
    <location>
        <begin position="148"/>
        <end position="173"/>
    </location>
</feature>
<comment type="subcellular location">
    <subcellularLocation>
        <location evidence="1">Membrane</location>
        <topology evidence="1">Multi-pass membrane protein</topology>
    </subcellularLocation>
</comment>
<dbReference type="GO" id="GO:0005886">
    <property type="term" value="C:plasma membrane"/>
    <property type="evidence" value="ECO:0007669"/>
    <property type="project" value="TreeGrafter"/>
</dbReference>
<evidence type="ECO:0008006" key="8">
    <source>
        <dbReference type="Google" id="ProtNLM"/>
    </source>
</evidence>
<evidence type="ECO:0000256" key="2">
    <source>
        <dbReference type="ARBA" id="ARBA00022692"/>
    </source>
</evidence>
<keyword evidence="3 5" id="KW-1133">Transmembrane helix</keyword>
<sequence>MRCMYLNWMKPVLTNRSHDTLQFFYGKWPNSSTFGKYFIITAQLFAVKLYWTIFGERHSGVDRSERVKRAWRISEAVKNGLYIVNWLFLVSSAMTLVIGLYLYWKFEVIQILMDVDFNPDLYIIGLSIFLFVIGCVGYVAIPHQNIRLFYWYLLSLVVLMMLYVPIGSAAFAFSVDGYKSGQEAKEVWIALHNYFELPISRKLMDEIQKMLQCCGITDYGYRDWNHNFHFECDVNNFSPERCAVPSSCCKLHRGRDTDPMCGAYVLNNTIMSQISTRSCMFHYSRASQRKKVTRSITPKQIILGIFFLLKRATDGCSCWQCSLNFRLVIANGVFLWAEDVSAYEIHRQIVEVYGELSMSKYREIALLLFESGREIAESRYNSLTVLLSLSTPKINTARVDGVILNDPRLSLHAVASEMTLYNILLGKYRPGMLLDGIIPLHDNAGPHTSHQVVHCN</sequence>
<dbReference type="PANTHER" id="PTHR19282:SF544">
    <property type="entry name" value="TETRASPANIN"/>
    <property type="match status" value="1"/>
</dbReference>
<dbReference type="OrthoDB" id="2014092at2759"/>
<evidence type="ECO:0000313" key="6">
    <source>
        <dbReference type="EMBL" id="GBM36829.1"/>
    </source>
</evidence>
<dbReference type="Gene3D" id="1.10.1450.10">
    <property type="entry name" value="Tetraspanin"/>
    <property type="match status" value="1"/>
</dbReference>
<dbReference type="Pfam" id="PF00335">
    <property type="entry name" value="Tetraspanin"/>
    <property type="match status" value="1"/>
</dbReference>